<evidence type="ECO:0000259" key="2">
    <source>
        <dbReference type="PROSITE" id="PS50836"/>
    </source>
</evidence>
<dbReference type="Gene3D" id="2.60.40.1210">
    <property type="entry name" value="Cellobiose dehydrogenase, cytochrome domain"/>
    <property type="match status" value="1"/>
</dbReference>
<dbReference type="InterPro" id="IPR015920">
    <property type="entry name" value="Cellobiose_DH-like_cyt"/>
</dbReference>
<dbReference type="CDD" id="cd09630">
    <property type="entry name" value="CDH_like_cytochrome"/>
    <property type="match status" value="1"/>
</dbReference>
<dbReference type="PROSITE" id="PS50836">
    <property type="entry name" value="DOMON"/>
    <property type="match status" value="1"/>
</dbReference>
<feature type="signal peptide" evidence="1">
    <location>
        <begin position="1"/>
        <end position="20"/>
    </location>
</feature>
<dbReference type="EMBL" id="KN824279">
    <property type="protein sequence ID" value="KIM32778.1"/>
    <property type="molecule type" value="Genomic_DNA"/>
</dbReference>
<dbReference type="Pfam" id="PF16010">
    <property type="entry name" value="CDH-cyt"/>
    <property type="match status" value="1"/>
</dbReference>
<dbReference type="OrthoDB" id="366214at2759"/>
<dbReference type="SUPFAM" id="SSF49344">
    <property type="entry name" value="CBD9-like"/>
    <property type="match status" value="1"/>
</dbReference>
<dbReference type="STRING" id="933852.A0A0C2X3J3"/>
<keyword evidence="4" id="KW-1185">Reference proteome</keyword>
<feature type="domain" description="DOMON" evidence="2">
    <location>
        <begin position="59"/>
        <end position="183"/>
    </location>
</feature>
<name>A0A0C2X3J3_SERVB</name>
<evidence type="ECO:0000256" key="1">
    <source>
        <dbReference type="SAM" id="SignalP"/>
    </source>
</evidence>
<proteinExistence type="predicted"/>
<accession>A0A0C2X3J3</accession>
<dbReference type="Proteomes" id="UP000054097">
    <property type="component" value="Unassembled WGS sequence"/>
</dbReference>
<dbReference type="AlphaFoldDB" id="A0A0C2X3J3"/>
<dbReference type="PANTHER" id="PTHR47797:SF3">
    <property type="entry name" value="CYTOCHROME B561 DOMAIN-CONTAINING PROTEIN"/>
    <property type="match status" value="1"/>
</dbReference>
<dbReference type="HOGENOM" id="CLU_1240784_0_0_1"/>
<evidence type="ECO:0000313" key="4">
    <source>
        <dbReference type="Proteomes" id="UP000054097"/>
    </source>
</evidence>
<dbReference type="SMART" id="SM00664">
    <property type="entry name" value="DoH"/>
    <property type="match status" value="1"/>
</dbReference>
<sequence length="223" mass="24430">MFLRILWLWVFTWLVRTTRGLQGDSYCNPTMCIRAFVNGTQTTCESCIAPGRLWCCRAKQLAVNQCTEADSNYIDQMQANLGEKQFGWMAVGFGTTMIDADMIIMWPNQDGSVTLSQRASRNHAQPTIVDNPARVATKYLQLSSQTANQTTLAFTVPASTQTIERLIWAVSTLRPSSANADAGLLQHAASGAISLDLSRTFSDDIEGIVAPTGHPPLQVNGPM</sequence>
<organism evidence="3 4">
    <name type="scientific">Serendipita vermifera MAFF 305830</name>
    <dbReference type="NCBI Taxonomy" id="933852"/>
    <lineage>
        <taxon>Eukaryota</taxon>
        <taxon>Fungi</taxon>
        <taxon>Dikarya</taxon>
        <taxon>Basidiomycota</taxon>
        <taxon>Agaricomycotina</taxon>
        <taxon>Agaricomycetes</taxon>
        <taxon>Sebacinales</taxon>
        <taxon>Serendipitaceae</taxon>
        <taxon>Serendipita</taxon>
    </lineage>
</organism>
<dbReference type="InterPro" id="IPR005018">
    <property type="entry name" value="DOMON_domain"/>
</dbReference>
<gene>
    <name evidence="3" type="ORF">M408DRAFT_6228</name>
</gene>
<feature type="chain" id="PRO_5002158693" description="DOMON domain-containing protein" evidence="1">
    <location>
        <begin position="21"/>
        <end position="223"/>
    </location>
</feature>
<keyword evidence="1" id="KW-0732">Signal</keyword>
<protein>
    <recommendedName>
        <fullName evidence="2">DOMON domain-containing protein</fullName>
    </recommendedName>
</protein>
<reference evidence="3 4" key="1">
    <citation type="submission" date="2014-04" db="EMBL/GenBank/DDBJ databases">
        <authorList>
            <consortium name="DOE Joint Genome Institute"/>
            <person name="Kuo A."/>
            <person name="Zuccaro A."/>
            <person name="Kohler A."/>
            <person name="Nagy L.G."/>
            <person name="Floudas D."/>
            <person name="Copeland A."/>
            <person name="Barry K.W."/>
            <person name="Cichocki N."/>
            <person name="Veneault-Fourrey C."/>
            <person name="LaButti K."/>
            <person name="Lindquist E.A."/>
            <person name="Lipzen A."/>
            <person name="Lundell T."/>
            <person name="Morin E."/>
            <person name="Murat C."/>
            <person name="Sun H."/>
            <person name="Tunlid A."/>
            <person name="Henrissat B."/>
            <person name="Grigoriev I.V."/>
            <person name="Hibbett D.S."/>
            <person name="Martin F."/>
            <person name="Nordberg H.P."/>
            <person name="Cantor M.N."/>
            <person name="Hua S.X."/>
        </authorList>
    </citation>
    <scope>NUCLEOTIDE SEQUENCE [LARGE SCALE GENOMIC DNA]</scope>
    <source>
        <strain evidence="3 4">MAFF 305830</strain>
    </source>
</reference>
<dbReference type="PANTHER" id="PTHR47797">
    <property type="entry name" value="DEHYDROGENASE, PUTATIVE (AFU_ORTHOLOGUE AFUA_8G05805)-RELATED"/>
    <property type="match status" value="1"/>
</dbReference>
<evidence type="ECO:0000313" key="3">
    <source>
        <dbReference type="EMBL" id="KIM32778.1"/>
    </source>
</evidence>
<reference evidence="4" key="2">
    <citation type="submission" date="2015-01" db="EMBL/GenBank/DDBJ databases">
        <title>Evolutionary Origins and Diversification of the Mycorrhizal Mutualists.</title>
        <authorList>
            <consortium name="DOE Joint Genome Institute"/>
            <consortium name="Mycorrhizal Genomics Consortium"/>
            <person name="Kohler A."/>
            <person name="Kuo A."/>
            <person name="Nagy L.G."/>
            <person name="Floudas D."/>
            <person name="Copeland A."/>
            <person name="Barry K.W."/>
            <person name="Cichocki N."/>
            <person name="Veneault-Fourrey C."/>
            <person name="LaButti K."/>
            <person name="Lindquist E.A."/>
            <person name="Lipzen A."/>
            <person name="Lundell T."/>
            <person name="Morin E."/>
            <person name="Murat C."/>
            <person name="Riley R."/>
            <person name="Ohm R."/>
            <person name="Sun H."/>
            <person name="Tunlid A."/>
            <person name="Henrissat B."/>
            <person name="Grigoriev I.V."/>
            <person name="Hibbett D.S."/>
            <person name="Martin F."/>
        </authorList>
    </citation>
    <scope>NUCLEOTIDE SEQUENCE [LARGE SCALE GENOMIC DNA]</scope>
    <source>
        <strain evidence="4">MAFF 305830</strain>
    </source>
</reference>